<dbReference type="RefSeq" id="WP_188951819.1">
    <property type="nucleotide sequence ID" value="NZ_BMIB01000002.1"/>
</dbReference>
<protein>
    <submittedName>
        <fullName evidence="2">Uncharacterized protein</fullName>
    </submittedName>
</protein>
<proteinExistence type="predicted"/>
<evidence type="ECO:0000313" key="2">
    <source>
        <dbReference type="EMBL" id="GGH65755.1"/>
    </source>
</evidence>
<feature type="transmembrane region" description="Helical" evidence="1">
    <location>
        <begin position="21"/>
        <end position="39"/>
    </location>
</feature>
<keyword evidence="1" id="KW-1133">Transmembrane helix</keyword>
<evidence type="ECO:0000256" key="1">
    <source>
        <dbReference type="SAM" id="Phobius"/>
    </source>
</evidence>
<feature type="transmembrane region" description="Helical" evidence="1">
    <location>
        <begin position="45"/>
        <end position="64"/>
    </location>
</feature>
<reference evidence="2" key="1">
    <citation type="journal article" date="2014" name="Int. J. Syst. Evol. Microbiol.">
        <title>Complete genome sequence of Corynebacterium casei LMG S-19264T (=DSM 44701T), isolated from a smear-ripened cheese.</title>
        <authorList>
            <consortium name="US DOE Joint Genome Institute (JGI-PGF)"/>
            <person name="Walter F."/>
            <person name="Albersmeier A."/>
            <person name="Kalinowski J."/>
            <person name="Ruckert C."/>
        </authorList>
    </citation>
    <scope>NUCLEOTIDE SEQUENCE</scope>
    <source>
        <strain evidence="2">CGMCC 1.15290</strain>
    </source>
</reference>
<dbReference type="AlphaFoldDB" id="A0A917IW29"/>
<keyword evidence="1" id="KW-0812">Transmembrane</keyword>
<keyword evidence="3" id="KW-1185">Reference proteome</keyword>
<sequence>MNQLSSITQRALAPTPVFFKKLRLIGLALLTISAAIAGIKTPLPGIITQVAGYIAVAGAVLSAVSQTTVEDKVKQLWEELPHEQQ</sequence>
<reference evidence="2" key="2">
    <citation type="submission" date="2020-09" db="EMBL/GenBank/DDBJ databases">
        <authorList>
            <person name="Sun Q."/>
            <person name="Zhou Y."/>
        </authorList>
    </citation>
    <scope>NUCLEOTIDE SEQUENCE</scope>
    <source>
        <strain evidence="2">CGMCC 1.15290</strain>
    </source>
</reference>
<gene>
    <name evidence="2" type="ORF">GCM10011379_19230</name>
</gene>
<evidence type="ECO:0000313" key="3">
    <source>
        <dbReference type="Proteomes" id="UP000627292"/>
    </source>
</evidence>
<accession>A0A917IW29</accession>
<name>A0A917IW29_9BACT</name>
<dbReference type="EMBL" id="BMIB01000002">
    <property type="protein sequence ID" value="GGH65755.1"/>
    <property type="molecule type" value="Genomic_DNA"/>
</dbReference>
<organism evidence="2 3">
    <name type="scientific">Filimonas zeae</name>
    <dbReference type="NCBI Taxonomy" id="1737353"/>
    <lineage>
        <taxon>Bacteria</taxon>
        <taxon>Pseudomonadati</taxon>
        <taxon>Bacteroidota</taxon>
        <taxon>Chitinophagia</taxon>
        <taxon>Chitinophagales</taxon>
        <taxon>Chitinophagaceae</taxon>
        <taxon>Filimonas</taxon>
    </lineage>
</organism>
<comment type="caution">
    <text evidence="2">The sequence shown here is derived from an EMBL/GenBank/DDBJ whole genome shotgun (WGS) entry which is preliminary data.</text>
</comment>
<dbReference type="Proteomes" id="UP000627292">
    <property type="component" value="Unassembled WGS sequence"/>
</dbReference>
<keyword evidence="1" id="KW-0472">Membrane</keyword>